<feature type="region of interest" description="Disordered" evidence="1">
    <location>
        <begin position="170"/>
        <end position="189"/>
    </location>
</feature>
<keyword evidence="4" id="KW-1185">Reference proteome</keyword>
<feature type="compositionally biased region" description="Basic and acidic residues" evidence="1">
    <location>
        <begin position="313"/>
        <end position="328"/>
    </location>
</feature>
<dbReference type="AlphaFoldDB" id="A0A1H9BYC5"/>
<dbReference type="RefSeq" id="WP_090613915.1">
    <property type="nucleotide sequence ID" value="NZ_FOFD01000001.1"/>
</dbReference>
<organism evidence="3 4">
    <name type="scientific">Natrinema salaciae</name>
    <dbReference type="NCBI Taxonomy" id="1186196"/>
    <lineage>
        <taxon>Archaea</taxon>
        <taxon>Methanobacteriati</taxon>
        <taxon>Methanobacteriota</taxon>
        <taxon>Stenosarchaea group</taxon>
        <taxon>Halobacteria</taxon>
        <taxon>Halobacteriales</taxon>
        <taxon>Natrialbaceae</taxon>
        <taxon>Natrinema</taxon>
    </lineage>
</organism>
<name>A0A1H9BYC5_9EURY</name>
<dbReference type="Pfam" id="PF01882">
    <property type="entry name" value="DUF58"/>
    <property type="match status" value="1"/>
</dbReference>
<dbReference type="InterPro" id="IPR002881">
    <property type="entry name" value="DUF58"/>
</dbReference>
<dbReference type="EMBL" id="FOFD01000001">
    <property type="protein sequence ID" value="SEP93388.1"/>
    <property type="molecule type" value="Genomic_DNA"/>
</dbReference>
<feature type="compositionally biased region" description="Polar residues" evidence="1">
    <location>
        <begin position="340"/>
        <end position="351"/>
    </location>
</feature>
<accession>A0A1H9BYC5</accession>
<evidence type="ECO:0000313" key="3">
    <source>
        <dbReference type="EMBL" id="SEP93388.1"/>
    </source>
</evidence>
<dbReference type="PANTHER" id="PTHR33608">
    <property type="entry name" value="BLL2464 PROTEIN"/>
    <property type="match status" value="1"/>
</dbReference>
<proteinExistence type="predicted"/>
<evidence type="ECO:0000256" key="1">
    <source>
        <dbReference type="SAM" id="MobiDB-lite"/>
    </source>
</evidence>
<gene>
    <name evidence="3" type="ORF">SAMN04489841_0882</name>
</gene>
<evidence type="ECO:0000313" key="4">
    <source>
        <dbReference type="Proteomes" id="UP000199114"/>
    </source>
</evidence>
<dbReference type="OrthoDB" id="3263at2157"/>
<evidence type="ECO:0000259" key="2">
    <source>
        <dbReference type="Pfam" id="PF01882"/>
    </source>
</evidence>
<dbReference type="PANTHER" id="PTHR33608:SF6">
    <property type="entry name" value="BLL2464 PROTEIN"/>
    <property type="match status" value="1"/>
</dbReference>
<dbReference type="STRING" id="1186196.SAMN04489841_0882"/>
<protein>
    <submittedName>
        <fullName evidence="3">Uncharacterized conserved protein, DUF58 family, contains vWF domain</fullName>
    </submittedName>
</protein>
<dbReference type="Proteomes" id="UP000199114">
    <property type="component" value="Unassembled WGS sequence"/>
</dbReference>
<feature type="domain" description="DUF58" evidence="2">
    <location>
        <begin position="197"/>
        <end position="284"/>
    </location>
</feature>
<reference evidence="4" key="1">
    <citation type="submission" date="2016-10" db="EMBL/GenBank/DDBJ databases">
        <authorList>
            <person name="Varghese N."/>
            <person name="Submissions S."/>
        </authorList>
    </citation>
    <scope>NUCLEOTIDE SEQUENCE [LARGE SCALE GENOMIC DNA]</scope>
    <source>
        <strain evidence="4">DSM 25055</strain>
    </source>
</reference>
<sequence>MYPTRRGWTVAALAGVLAILAAVFARPLVLVGSAFVGAWLVAHQYRFVRDLERTIGSLSVVQSPAQTAVRTATETPVTLAATCGAETALTLEVAAGLPVGAATNDRIAVTLDPDAERADRTRAVTWPVAGRHSFESATVTATDGLFRETITVGPTPMVTVEPPRRRTIHVGKGGDRISTSYGTHDAGRSGSGIELAELREYVPGDTGKEIDWNATARHGSPYVREYEAETDRRTMVVVDHRASLATGPRGETKLEALREVAVLIAGNARRLNDPLGLVTVGDDGITEHVEMAAPTVNYGSIRRRLLELEPTPADEHRATGVSGRDRSGPADQLEGGDHATPSNNRTGSTASEAPPSTADRTSATRVSSHRGRTTPTDARRSLADLEGDDDAFARTLRPFYADRQRYRERIAEDPLYGAVHRGVTNAHGSLWTVICTDDSRRGELRETVSLARRGGNEVTVLLAPSVLYEPGGLADVERAYDGYVAFEEFRRELARMDDVTALEVGPADRLSAILEAGRSRGDRA</sequence>
<feature type="region of interest" description="Disordered" evidence="1">
    <location>
        <begin position="308"/>
        <end position="385"/>
    </location>
</feature>